<evidence type="ECO:0000256" key="2">
    <source>
        <dbReference type="SAM" id="SignalP"/>
    </source>
</evidence>
<sequence>MKTLLTAAALAVALLAPTAEARVVTKHHDKTHASTTVKAKTAKKSGTKAKHKKKQGKKSKKASA</sequence>
<name>A0ABW7G6D4_9BURK</name>
<feature type="compositionally biased region" description="Basic residues" evidence="1">
    <location>
        <begin position="40"/>
        <end position="64"/>
    </location>
</feature>
<evidence type="ECO:0000256" key="1">
    <source>
        <dbReference type="SAM" id="MobiDB-lite"/>
    </source>
</evidence>
<evidence type="ECO:0008006" key="5">
    <source>
        <dbReference type="Google" id="ProtNLM"/>
    </source>
</evidence>
<feature type="chain" id="PRO_5046441522" description="Acid-shock protein" evidence="2">
    <location>
        <begin position="22"/>
        <end position="64"/>
    </location>
</feature>
<keyword evidence="4" id="KW-1185">Reference proteome</keyword>
<keyword evidence="2" id="KW-0732">Signal</keyword>
<dbReference type="RefSeq" id="WP_394488383.1">
    <property type="nucleotide sequence ID" value="NZ_JBIGIA010000008.1"/>
</dbReference>
<evidence type="ECO:0000313" key="4">
    <source>
        <dbReference type="Proteomes" id="UP001606305"/>
    </source>
</evidence>
<evidence type="ECO:0000313" key="3">
    <source>
        <dbReference type="EMBL" id="MFG6457521.1"/>
    </source>
</evidence>
<accession>A0ABW7G6D4</accession>
<organism evidence="3 4">
    <name type="scientific">Pelomonas nitida</name>
    <dbReference type="NCBI Taxonomy" id="3299027"/>
    <lineage>
        <taxon>Bacteria</taxon>
        <taxon>Pseudomonadati</taxon>
        <taxon>Pseudomonadota</taxon>
        <taxon>Betaproteobacteria</taxon>
        <taxon>Burkholderiales</taxon>
        <taxon>Sphaerotilaceae</taxon>
        <taxon>Roseateles</taxon>
    </lineage>
</organism>
<reference evidence="3 4" key="1">
    <citation type="submission" date="2024-09" db="EMBL/GenBank/DDBJ databases">
        <title>Novel species of the genus Pelomonas and Roseateles isolated from streams.</title>
        <authorList>
            <person name="Lu H."/>
        </authorList>
    </citation>
    <scope>NUCLEOTIDE SEQUENCE [LARGE SCALE GENOMIC DNA]</scope>
    <source>
        <strain evidence="3 4">BYS96W</strain>
    </source>
</reference>
<dbReference type="Proteomes" id="UP001606305">
    <property type="component" value="Unassembled WGS sequence"/>
</dbReference>
<feature type="region of interest" description="Disordered" evidence="1">
    <location>
        <begin position="25"/>
        <end position="64"/>
    </location>
</feature>
<gene>
    <name evidence="3" type="ORF">ACG00X_11830</name>
</gene>
<proteinExistence type="predicted"/>
<feature type="signal peptide" evidence="2">
    <location>
        <begin position="1"/>
        <end position="21"/>
    </location>
</feature>
<protein>
    <recommendedName>
        <fullName evidence="5">Acid-shock protein</fullName>
    </recommendedName>
</protein>
<dbReference type="EMBL" id="JBIGIA010000008">
    <property type="protein sequence ID" value="MFG6457521.1"/>
    <property type="molecule type" value="Genomic_DNA"/>
</dbReference>
<comment type="caution">
    <text evidence="3">The sequence shown here is derived from an EMBL/GenBank/DDBJ whole genome shotgun (WGS) entry which is preliminary data.</text>
</comment>